<dbReference type="PROSITE" id="PS51194">
    <property type="entry name" value="HELICASE_CTER"/>
    <property type="match status" value="1"/>
</dbReference>
<dbReference type="SUPFAM" id="SSF52540">
    <property type="entry name" value="P-loop containing nucleoside triphosphate hydrolases"/>
    <property type="match status" value="1"/>
</dbReference>
<dbReference type="PANTHER" id="PTHR30580">
    <property type="entry name" value="PRIMOSOMAL PROTEIN N"/>
    <property type="match status" value="1"/>
</dbReference>
<dbReference type="AlphaFoldDB" id="A0A172ZMP1"/>
<dbReference type="InterPro" id="IPR014001">
    <property type="entry name" value="Helicase_ATP-bd"/>
</dbReference>
<dbReference type="InterPro" id="IPR011545">
    <property type="entry name" value="DEAD/DEAH_box_helicase_dom"/>
</dbReference>
<dbReference type="EMBL" id="CP013023">
    <property type="protein sequence ID" value="ANF98497.1"/>
    <property type="molecule type" value="Genomic_DNA"/>
</dbReference>
<dbReference type="KEGG" id="pbv:AR543_22550"/>
<dbReference type="GO" id="GO:0003677">
    <property type="term" value="F:DNA binding"/>
    <property type="evidence" value="ECO:0007669"/>
    <property type="project" value="UniProtKB-KW"/>
</dbReference>
<name>A0A172ZMP1_9BACL</name>
<evidence type="ECO:0000313" key="7">
    <source>
        <dbReference type="Proteomes" id="UP000078148"/>
    </source>
</evidence>
<gene>
    <name evidence="6" type="ORF">AR543_22550</name>
</gene>
<dbReference type="SMART" id="SM00490">
    <property type="entry name" value="HELICc"/>
    <property type="match status" value="1"/>
</dbReference>
<dbReference type="STRING" id="1616788.AR543_22550"/>
<organism evidence="6 7">
    <name type="scientific">Paenibacillus bovis</name>
    <dbReference type="NCBI Taxonomy" id="1616788"/>
    <lineage>
        <taxon>Bacteria</taxon>
        <taxon>Bacillati</taxon>
        <taxon>Bacillota</taxon>
        <taxon>Bacilli</taxon>
        <taxon>Bacillales</taxon>
        <taxon>Paenibacillaceae</taxon>
        <taxon>Paenibacillus</taxon>
    </lineage>
</organism>
<protein>
    <recommendedName>
        <fullName evidence="8">DNA/RNA helicase</fullName>
    </recommendedName>
</protein>
<feature type="domain" description="Helicase C-terminal" evidence="5">
    <location>
        <begin position="553"/>
        <end position="697"/>
    </location>
</feature>
<sequence length="697" mass="79357">MQVALYTIQHEQEWSIYISLDLRVDLIWWTALTKREHMNEQICLVTTGVPLGWALQCCSQLMALDRSSMQQEVWGYHIHRSLLDSCHASLSLNSSNHTQNHPGINNTWNLLWDIQTGWTAAGYYILNSKEEDQLEGDPDSFLWKKQLTREAAYISTALQGRSLLFNEFTAMLQDSDRTQHNVKSSLQLAYLNQHISLLSAVYKVDQPKRSHYLPMWLTASSTNEARCRRCGGNRIRYTPCASCGSAACGYCEDCLTLGRSRECTLLLQTNCLNTELQPADLRDDLQQETMNISYRRSASAFCTSSYDPQMIQQRWGLSPPQTAAAYQALLFLSRPVPEYVVTTPDPLLSRSSYHKRNQHIHNPDIRHPSIKERFLLWAVTGAGKTEMVFPLLEHAICKGGRAVIATPRRDVVLELAPRLAKAFPDIEIAVLYGGSEDRWQTAALTISTTHQLMRFHEAFELVIIDEIDAFPYHNNPMLSYAAAQACRSNGKFIYLSATPSASLQQEIKRGTLAHAKVPVRYHRHPLPVPQHIRMNSLSKCMAKKQLPASLQSQLRQSIDRGAQIFLFIPRIAWIEETVELIRKYFPHIQVEGTSSQDQYRTEKVNLFRQQQIRLLVTTTILERGVTIPRSDVYIVDAQDKLYDAAALIQMAGRAGRSIDDPAGSVFFASSDWTLEQKKAVNQIKRMNRIARKQGYLK</sequence>
<keyword evidence="2" id="KW-0067">ATP-binding</keyword>
<evidence type="ECO:0008006" key="8">
    <source>
        <dbReference type="Google" id="ProtNLM"/>
    </source>
</evidence>
<evidence type="ECO:0000259" key="5">
    <source>
        <dbReference type="PROSITE" id="PS51194"/>
    </source>
</evidence>
<evidence type="ECO:0000259" key="4">
    <source>
        <dbReference type="PROSITE" id="PS51192"/>
    </source>
</evidence>
<dbReference type="GO" id="GO:0006310">
    <property type="term" value="P:DNA recombination"/>
    <property type="evidence" value="ECO:0007669"/>
    <property type="project" value="TreeGrafter"/>
</dbReference>
<dbReference type="PANTHER" id="PTHR30580:SF1">
    <property type="entry name" value="COMF OPERON PROTEIN 1"/>
    <property type="match status" value="1"/>
</dbReference>
<dbReference type="InterPro" id="IPR027417">
    <property type="entry name" value="P-loop_NTPase"/>
</dbReference>
<evidence type="ECO:0000256" key="1">
    <source>
        <dbReference type="ARBA" id="ARBA00022741"/>
    </source>
</evidence>
<proteinExistence type="predicted"/>
<dbReference type="SMART" id="SM00487">
    <property type="entry name" value="DEXDc"/>
    <property type="match status" value="1"/>
</dbReference>
<dbReference type="Proteomes" id="UP000078148">
    <property type="component" value="Chromosome"/>
</dbReference>
<keyword evidence="7" id="KW-1185">Reference proteome</keyword>
<evidence type="ECO:0000256" key="2">
    <source>
        <dbReference type="ARBA" id="ARBA00022840"/>
    </source>
</evidence>
<accession>A0A172ZMP1</accession>
<feature type="domain" description="Helicase ATP-binding" evidence="4">
    <location>
        <begin position="365"/>
        <end position="517"/>
    </location>
</feature>
<dbReference type="Gene3D" id="3.40.50.300">
    <property type="entry name" value="P-loop containing nucleotide triphosphate hydrolases"/>
    <property type="match status" value="2"/>
</dbReference>
<dbReference type="GO" id="GO:0043138">
    <property type="term" value="F:3'-5' DNA helicase activity"/>
    <property type="evidence" value="ECO:0007669"/>
    <property type="project" value="TreeGrafter"/>
</dbReference>
<evidence type="ECO:0000256" key="3">
    <source>
        <dbReference type="ARBA" id="ARBA00023125"/>
    </source>
</evidence>
<keyword evidence="3" id="KW-0238">DNA-binding</keyword>
<dbReference type="RefSeq" id="WP_060536532.1">
    <property type="nucleotide sequence ID" value="NZ_CP013023.1"/>
</dbReference>
<dbReference type="GO" id="GO:0006302">
    <property type="term" value="P:double-strand break repair"/>
    <property type="evidence" value="ECO:0007669"/>
    <property type="project" value="TreeGrafter"/>
</dbReference>
<dbReference type="OrthoDB" id="2077914at2"/>
<reference evidence="6 7" key="2">
    <citation type="journal article" date="2016" name="Int. J. Syst. Evol. Microbiol.">
        <title>Paenibacillus bovis sp. nov., isolated from raw yak (Bos grunniens) milk.</title>
        <authorList>
            <person name="Gao C."/>
            <person name="Han J."/>
            <person name="Liu Z."/>
            <person name="Xu X."/>
            <person name="Hang F."/>
            <person name="Wu Z."/>
        </authorList>
    </citation>
    <scope>NUCLEOTIDE SEQUENCE [LARGE SCALE GENOMIC DNA]</scope>
    <source>
        <strain evidence="6 7">BD3526</strain>
    </source>
</reference>
<dbReference type="Pfam" id="PF00271">
    <property type="entry name" value="Helicase_C"/>
    <property type="match status" value="1"/>
</dbReference>
<dbReference type="InterPro" id="IPR001650">
    <property type="entry name" value="Helicase_C-like"/>
</dbReference>
<evidence type="ECO:0000313" key="6">
    <source>
        <dbReference type="EMBL" id="ANF98497.1"/>
    </source>
</evidence>
<dbReference type="PROSITE" id="PS51192">
    <property type="entry name" value="HELICASE_ATP_BIND_1"/>
    <property type="match status" value="1"/>
</dbReference>
<keyword evidence="1" id="KW-0547">Nucleotide-binding</keyword>
<dbReference type="Pfam" id="PF00270">
    <property type="entry name" value="DEAD"/>
    <property type="match status" value="1"/>
</dbReference>
<dbReference type="GO" id="GO:0005524">
    <property type="term" value="F:ATP binding"/>
    <property type="evidence" value="ECO:0007669"/>
    <property type="project" value="UniProtKB-KW"/>
</dbReference>
<dbReference type="GO" id="GO:0006270">
    <property type="term" value="P:DNA replication initiation"/>
    <property type="evidence" value="ECO:0007669"/>
    <property type="project" value="TreeGrafter"/>
</dbReference>
<reference evidence="7" key="1">
    <citation type="submission" date="2015-10" db="EMBL/GenBank/DDBJ databases">
        <title>Genome of Paenibacillus bovis sp. nov.</title>
        <authorList>
            <person name="Wu Z."/>
            <person name="Gao C."/>
            <person name="Liu Z."/>
            <person name="Zheng H."/>
        </authorList>
    </citation>
    <scope>NUCLEOTIDE SEQUENCE [LARGE SCALE GENOMIC DNA]</scope>
    <source>
        <strain evidence="7">BD3526</strain>
    </source>
</reference>